<keyword evidence="4" id="KW-0808">Transferase</keyword>
<evidence type="ECO:0000256" key="5">
    <source>
        <dbReference type="ARBA" id="ARBA00022723"/>
    </source>
</evidence>
<keyword evidence="5" id="KW-0479">Metal-binding</keyword>
<sequence length="145" mass="16454">MALNYNPSYNLVHQAPHANTIIYHTTQPASDLPILAIIVPSIFVTAFILITYLTLVTKCCSNWHQLNPLRWISTLQASQHEHQDHQDPFIALSLSPMMWNHGLDESAIKEIPTLECTKAEAEKNIQSVCGCVIKHYFRQKTLFIG</sequence>
<dbReference type="PaxDb" id="3847-GLYMA03G31904.1"/>
<dbReference type="Gramene" id="KRH67367">
    <property type="protein sequence ID" value="KRH67367"/>
    <property type="gene ID" value="GLYMA_03G162300"/>
</dbReference>
<dbReference type="EC" id="2.3.2.27" evidence="3"/>
<evidence type="ECO:0000256" key="7">
    <source>
        <dbReference type="ARBA" id="ARBA00022786"/>
    </source>
</evidence>
<evidence type="ECO:0000256" key="9">
    <source>
        <dbReference type="SAM" id="Phobius"/>
    </source>
</evidence>
<proteinExistence type="predicted"/>
<dbReference type="GO" id="GO:0061630">
    <property type="term" value="F:ubiquitin protein ligase activity"/>
    <property type="evidence" value="ECO:0007669"/>
    <property type="project" value="UniProtKB-EC"/>
</dbReference>
<organism evidence="10">
    <name type="scientific">Glycine max</name>
    <name type="common">Soybean</name>
    <name type="synonym">Glycine hispida</name>
    <dbReference type="NCBI Taxonomy" id="3847"/>
    <lineage>
        <taxon>Eukaryota</taxon>
        <taxon>Viridiplantae</taxon>
        <taxon>Streptophyta</taxon>
        <taxon>Embryophyta</taxon>
        <taxon>Tracheophyta</taxon>
        <taxon>Spermatophyta</taxon>
        <taxon>Magnoliopsida</taxon>
        <taxon>eudicotyledons</taxon>
        <taxon>Gunneridae</taxon>
        <taxon>Pentapetalae</taxon>
        <taxon>rosids</taxon>
        <taxon>fabids</taxon>
        <taxon>Fabales</taxon>
        <taxon>Fabaceae</taxon>
        <taxon>Papilionoideae</taxon>
        <taxon>50 kb inversion clade</taxon>
        <taxon>NPAAA clade</taxon>
        <taxon>indigoferoid/millettioid clade</taxon>
        <taxon>Phaseoleae</taxon>
        <taxon>Glycine</taxon>
        <taxon>Glycine subgen. Soja</taxon>
    </lineage>
</organism>
<comment type="catalytic activity">
    <reaction evidence="1">
        <text>S-ubiquitinyl-[E2 ubiquitin-conjugating enzyme]-L-cysteine + [acceptor protein]-L-lysine = [E2 ubiquitin-conjugating enzyme]-L-cysteine + N(6)-ubiquitinyl-[acceptor protein]-L-lysine.</text>
        <dbReference type="EC" id="2.3.2.27"/>
    </reaction>
</comment>
<evidence type="ECO:0000256" key="8">
    <source>
        <dbReference type="ARBA" id="ARBA00022833"/>
    </source>
</evidence>
<dbReference type="InParanoid" id="K7KFE9"/>
<evidence type="ECO:0000313" key="11">
    <source>
        <dbReference type="EnsemblPlants" id="KRH67367"/>
    </source>
</evidence>
<keyword evidence="6" id="KW-0863">Zinc-finger</keyword>
<keyword evidence="7" id="KW-0833">Ubl conjugation pathway</keyword>
<reference evidence="10" key="3">
    <citation type="submission" date="2018-07" db="EMBL/GenBank/DDBJ databases">
        <title>WGS assembly of Glycine max.</title>
        <authorList>
            <person name="Schmutz J."/>
            <person name="Cannon S."/>
            <person name="Schlueter J."/>
            <person name="Ma J."/>
            <person name="Mitros T."/>
            <person name="Nelson W."/>
            <person name="Hyten D."/>
            <person name="Song Q."/>
            <person name="Thelen J."/>
            <person name="Cheng J."/>
            <person name="Xu D."/>
            <person name="Hellsten U."/>
            <person name="May G."/>
            <person name="Yu Y."/>
            <person name="Sakurai T."/>
            <person name="Umezawa T."/>
            <person name="Bhattacharyya M."/>
            <person name="Sandhu D."/>
            <person name="Valliyodan B."/>
            <person name="Lindquist E."/>
            <person name="Peto M."/>
            <person name="Grant D."/>
            <person name="Shu S."/>
            <person name="Goodstein D."/>
            <person name="Barry K."/>
            <person name="Futrell-Griggs M."/>
            <person name="Abernathy B."/>
            <person name="Du J."/>
            <person name="Tian Z."/>
            <person name="Zhu L."/>
            <person name="Gill N."/>
            <person name="Joshi T."/>
            <person name="Libault M."/>
            <person name="Sethuraman A."/>
            <person name="Zhang X."/>
            <person name="Shinozaki K."/>
            <person name="Nguyen H."/>
            <person name="Wing R."/>
            <person name="Cregan P."/>
            <person name="Specht J."/>
            <person name="Grimwood J."/>
            <person name="Rokhsar D."/>
            <person name="Stacey G."/>
            <person name="Shoemaker R."/>
            <person name="Jackson S."/>
        </authorList>
    </citation>
    <scope>NUCLEOTIDE SEQUENCE</scope>
    <source>
        <tissue evidence="10">Callus</tissue>
    </source>
</reference>
<evidence type="ECO:0000256" key="6">
    <source>
        <dbReference type="ARBA" id="ARBA00022771"/>
    </source>
</evidence>
<keyword evidence="8" id="KW-0862">Zinc</keyword>
<dbReference type="InterPro" id="IPR044600">
    <property type="entry name" value="ATL1/ATL16-like"/>
</dbReference>
<dbReference type="PANTHER" id="PTHR46913:SF8">
    <property type="entry name" value="RING-TYPE E3 UBIQUITIN TRANSFERASE"/>
    <property type="match status" value="1"/>
</dbReference>
<dbReference type="AlphaFoldDB" id="K7KFE9"/>
<accession>K7KFE9</accession>
<dbReference type="Proteomes" id="UP000008827">
    <property type="component" value="Chromosome 3"/>
</dbReference>
<dbReference type="PANTHER" id="PTHR46913">
    <property type="entry name" value="RING-H2 FINGER PROTEIN ATL16"/>
    <property type="match status" value="1"/>
</dbReference>
<keyword evidence="9" id="KW-0472">Membrane</keyword>
<evidence type="ECO:0000313" key="12">
    <source>
        <dbReference type="Proteomes" id="UP000008827"/>
    </source>
</evidence>
<evidence type="ECO:0000256" key="1">
    <source>
        <dbReference type="ARBA" id="ARBA00000900"/>
    </source>
</evidence>
<name>K7KFE9_SOYBN</name>
<reference evidence="11" key="2">
    <citation type="submission" date="2018-02" db="UniProtKB">
        <authorList>
            <consortium name="EnsemblPlants"/>
        </authorList>
    </citation>
    <scope>IDENTIFICATION</scope>
    <source>
        <strain evidence="11">Williams 82</strain>
    </source>
</reference>
<dbReference type="HOGENOM" id="CLU_1790370_0_0_1"/>
<keyword evidence="12" id="KW-1185">Reference proteome</keyword>
<feature type="transmembrane region" description="Helical" evidence="9">
    <location>
        <begin position="34"/>
        <end position="55"/>
    </location>
</feature>
<dbReference type="GO" id="GO:0008270">
    <property type="term" value="F:zinc ion binding"/>
    <property type="evidence" value="ECO:0007669"/>
    <property type="project" value="UniProtKB-KW"/>
</dbReference>
<dbReference type="EMBL" id="CM000836">
    <property type="protein sequence ID" value="KRH67367.1"/>
    <property type="molecule type" value="Genomic_DNA"/>
</dbReference>
<evidence type="ECO:0000313" key="10">
    <source>
        <dbReference type="EMBL" id="KRH67367.1"/>
    </source>
</evidence>
<dbReference type="OrthoDB" id="8062037at2759"/>
<protein>
    <recommendedName>
        <fullName evidence="3">RING-type E3 ubiquitin transferase</fullName>
        <ecNumber evidence="3">2.3.2.27</ecNumber>
    </recommendedName>
</protein>
<evidence type="ECO:0000256" key="3">
    <source>
        <dbReference type="ARBA" id="ARBA00012483"/>
    </source>
</evidence>
<dbReference type="SMR" id="K7KFE9"/>
<dbReference type="eggNOG" id="KOG0800">
    <property type="taxonomic scope" value="Eukaryota"/>
</dbReference>
<gene>
    <name evidence="10" type="ORF">GLYMA_03G162300</name>
</gene>
<evidence type="ECO:0000256" key="4">
    <source>
        <dbReference type="ARBA" id="ARBA00022679"/>
    </source>
</evidence>
<reference evidence="10 11" key="1">
    <citation type="journal article" date="2010" name="Nature">
        <title>Genome sequence of the palaeopolyploid soybean.</title>
        <authorList>
            <person name="Schmutz J."/>
            <person name="Cannon S.B."/>
            <person name="Schlueter J."/>
            <person name="Ma J."/>
            <person name="Mitros T."/>
            <person name="Nelson W."/>
            <person name="Hyten D.L."/>
            <person name="Song Q."/>
            <person name="Thelen J.J."/>
            <person name="Cheng J."/>
            <person name="Xu D."/>
            <person name="Hellsten U."/>
            <person name="May G.D."/>
            <person name="Yu Y."/>
            <person name="Sakurai T."/>
            <person name="Umezawa T."/>
            <person name="Bhattacharyya M.K."/>
            <person name="Sandhu D."/>
            <person name="Valliyodan B."/>
            <person name="Lindquist E."/>
            <person name="Peto M."/>
            <person name="Grant D."/>
            <person name="Shu S."/>
            <person name="Goodstein D."/>
            <person name="Barry K."/>
            <person name="Futrell-Griggs M."/>
            <person name="Abernathy B."/>
            <person name="Du J."/>
            <person name="Tian Z."/>
            <person name="Zhu L."/>
            <person name="Gill N."/>
            <person name="Joshi T."/>
            <person name="Libault M."/>
            <person name="Sethuraman A."/>
            <person name="Zhang X.-C."/>
            <person name="Shinozaki K."/>
            <person name="Nguyen H.T."/>
            <person name="Wing R.A."/>
            <person name="Cregan P."/>
            <person name="Specht J."/>
            <person name="Grimwood J."/>
            <person name="Rokhsar D."/>
            <person name="Stacey G."/>
            <person name="Shoemaker R.C."/>
            <person name="Jackson S.A."/>
        </authorList>
    </citation>
    <scope>NUCLEOTIDE SEQUENCE [LARGE SCALE GENOMIC DNA]</scope>
    <source>
        <strain evidence="11">cv. Williams 82</strain>
        <tissue evidence="10">Callus</tissue>
    </source>
</reference>
<dbReference type="EnsemblPlants" id="KRH67367">
    <property type="protein sequence ID" value="KRH67367"/>
    <property type="gene ID" value="GLYMA_03G162300"/>
</dbReference>
<keyword evidence="9" id="KW-1133">Transmembrane helix</keyword>
<comment type="pathway">
    <text evidence="2">Protein modification; protein ubiquitination.</text>
</comment>
<keyword evidence="9" id="KW-0812">Transmembrane</keyword>
<dbReference type="GO" id="GO:0016567">
    <property type="term" value="P:protein ubiquitination"/>
    <property type="evidence" value="ECO:0007669"/>
    <property type="project" value="InterPro"/>
</dbReference>
<evidence type="ECO:0000256" key="2">
    <source>
        <dbReference type="ARBA" id="ARBA00004906"/>
    </source>
</evidence>